<gene>
    <name evidence="8" type="ordered locus">Clocel_1334</name>
</gene>
<dbReference type="SUPFAM" id="SSF57802">
    <property type="entry name" value="Rubredoxin-like"/>
    <property type="match status" value="1"/>
</dbReference>
<evidence type="ECO:0000259" key="7">
    <source>
        <dbReference type="PROSITE" id="PS50905"/>
    </source>
</evidence>
<dbReference type="STRING" id="573061.Clocel_1334"/>
<dbReference type="HOGENOM" id="CLU_095256_0_0_9"/>
<dbReference type="AlphaFoldDB" id="D9SVG3"/>
<accession>D9SVG3</accession>
<dbReference type="RefSeq" id="WP_010076049.1">
    <property type="nucleotide sequence ID" value="NC_014393.1"/>
</dbReference>
<evidence type="ECO:0000256" key="5">
    <source>
        <dbReference type="ARBA" id="ARBA00023004"/>
    </source>
</evidence>
<dbReference type="eggNOG" id="COG1592">
    <property type="taxonomic scope" value="Bacteria"/>
</dbReference>
<evidence type="ECO:0000313" key="9">
    <source>
        <dbReference type="Proteomes" id="UP000002730"/>
    </source>
</evidence>
<name>D9SVG3_CLOC7</name>
<evidence type="ECO:0000259" key="6">
    <source>
        <dbReference type="PROSITE" id="PS50903"/>
    </source>
</evidence>
<dbReference type="KEGG" id="ccb:Clocel_1334"/>
<dbReference type="CDD" id="cd00729">
    <property type="entry name" value="rubredoxin_SM"/>
    <property type="match status" value="1"/>
</dbReference>
<keyword evidence="9" id="KW-1185">Reference proteome</keyword>
<proteinExistence type="predicted"/>
<dbReference type="InterPro" id="IPR048574">
    <property type="entry name" value="RUBY_RBDX"/>
</dbReference>
<sequence>MKLQGSKTEINVLKTFAGESRASVAYMLFAEKARKEGYEYIASIFESTGRNELAHARETFEALKLIRTTSENLKYAIEGEKEESESIYVKYAKEAKEEGFEELENLFSELAETEEHHEKRFKAIKELLDSGRLFKNQTSIKWQCMNCGYIHVGKEAPRRCPLCGLPQGYFKRYSEDFK</sequence>
<dbReference type="InterPro" id="IPR052364">
    <property type="entry name" value="Rubrerythrin"/>
</dbReference>
<dbReference type="PANTHER" id="PTHR43865:SF1">
    <property type="entry name" value="RUBRERYTHRIN-RELATED"/>
    <property type="match status" value="1"/>
</dbReference>
<dbReference type="InterPro" id="IPR009078">
    <property type="entry name" value="Ferritin-like_SF"/>
</dbReference>
<comment type="cofactor">
    <cofactor evidence="1">
        <name>Fe(3+)</name>
        <dbReference type="ChEBI" id="CHEBI:29034"/>
    </cofactor>
</comment>
<keyword evidence="2" id="KW-0813">Transport</keyword>
<feature type="domain" description="Rubredoxin-like" evidence="6">
    <location>
        <begin position="139"/>
        <end position="173"/>
    </location>
</feature>
<dbReference type="Proteomes" id="UP000002730">
    <property type="component" value="Chromosome"/>
</dbReference>
<dbReference type="CDD" id="cd01041">
    <property type="entry name" value="Rubrerythrin"/>
    <property type="match status" value="1"/>
</dbReference>
<evidence type="ECO:0000256" key="2">
    <source>
        <dbReference type="ARBA" id="ARBA00022448"/>
    </source>
</evidence>
<dbReference type="InterPro" id="IPR003251">
    <property type="entry name" value="Rr_diiron-bd_dom"/>
</dbReference>
<dbReference type="GO" id="GO:0016491">
    <property type="term" value="F:oxidoreductase activity"/>
    <property type="evidence" value="ECO:0007669"/>
    <property type="project" value="InterPro"/>
</dbReference>
<dbReference type="InterPro" id="IPR009040">
    <property type="entry name" value="Ferritin-like_diiron"/>
</dbReference>
<evidence type="ECO:0000256" key="1">
    <source>
        <dbReference type="ARBA" id="ARBA00001965"/>
    </source>
</evidence>
<evidence type="ECO:0000256" key="4">
    <source>
        <dbReference type="ARBA" id="ARBA00022982"/>
    </source>
</evidence>
<protein>
    <submittedName>
        <fullName evidence="8">Rubrerythrin</fullName>
    </submittedName>
</protein>
<dbReference type="PANTHER" id="PTHR43865">
    <property type="entry name" value="RUBRERYTHRIN-RELATED"/>
    <property type="match status" value="1"/>
</dbReference>
<dbReference type="OrthoDB" id="9799749at2"/>
<evidence type="ECO:0000313" key="8">
    <source>
        <dbReference type="EMBL" id="ADL51087.1"/>
    </source>
</evidence>
<evidence type="ECO:0000256" key="3">
    <source>
        <dbReference type="ARBA" id="ARBA00022723"/>
    </source>
</evidence>
<dbReference type="InterPro" id="IPR024934">
    <property type="entry name" value="Rubredoxin-like_dom"/>
</dbReference>
<dbReference type="GO" id="GO:0005506">
    <property type="term" value="F:iron ion binding"/>
    <property type="evidence" value="ECO:0007669"/>
    <property type="project" value="InterPro"/>
</dbReference>
<keyword evidence="4" id="KW-0249">Electron transport</keyword>
<dbReference type="Gene3D" id="2.20.28.10">
    <property type="match status" value="1"/>
</dbReference>
<dbReference type="Pfam" id="PF21349">
    <property type="entry name" value="RUBY_RBDX"/>
    <property type="match status" value="1"/>
</dbReference>
<dbReference type="PROSITE" id="PS50905">
    <property type="entry name" value="FERRITIN_LIKE"/>
    <property type="match status" value="1"/>
</dbReference>
<dbReference type="Gene3D" id="1.20.1260.10">
    <property type="match status" value="1"/>
</dbReference>
<feature type="domain" description="Ferritin-like diiron" evidence="7">
    <location>
        <begin position="2"/>
        <end position="132"/>
    </location>
</feature>
<dbReference type="Pfam" id="PF02915">
    <property type="entry name" value="Rubrerythrin"/>
    <property type="match status" value="1"/>
</dbReference>
<keyword evidence="5" id="KW-0408">Iron</keyword>
<dbReference type="EMBL" id="CP002160">
    <property type="protein sequence ID" value="ADL51087.1"/>
    <property type="molecule type" value="Genomic_DNA"/>
</dbReference>
<keyword evidence="3" id="KW-0479">Metal-binding</keyword>
<dbReference type="PROSITE" id="PS50903">
    <property type="entry name" value="RUBREDOXIN_LIKE"/>
    <property type="match status" value="1"/>
</dbReference>
<dbReference type="SUPFAM" id="SSF47240">
    <property type="entry name" value="Ferritin-like"/>
    <property type="match status" value="1"/>
</dbReference>
<organism evidence="8 9">
    <name type="scientific">Clostridium cellulovorans (strain ATCC 35296 / DSM 3052 / OCM 3 / 743B)</name>
    <dbReference type="NCBI Taxonomy" id="573061"/>
    <lineage>
        <taxon>Bacteria</taxon>
        <taxon>Bacillati</taxon>
        <taxon>Bacillota</taxon>
        <taxon>Clostridia</taxon>
        <taxon>Eubacteriales</taxon>
        <taxon>Clostridiaceae</taxon>
        <taxon>Clostridium</taxon>
    </lineage>
</organism>
<dbReference type="InterPro" id="IPR012347">
    <property type="entry name" value="Ferritin-like"/>
</dbReference>
<reference evidence="8 9" key="1">
    <citation type="submission" date="2010-08" db="EMBL/GenBank/DDBJ databases">
        <title>Complete sequence of Clostridium cellulovorans 743B.</title>
        <authorList>
            <consortium name="US DOE Joint Genome Institute"/>
            <person name="Lucas S."/>
            <person name="Copeland A."/>
            <person name="Lapidus A."/>
            <person name="Cheng J.-F."/>
            <person name="Bruce D."/>
            <person name="Goodwin L."/>
            <person name="Pitluck S."/>
            <person name="Chertkov O."/>
            <person name="Detter J.C."/>
            <person name="Han C."/>
            <person name="Tapia R."/>
            <person name="Land M."/>
            <person name="Hauser L."/>
            <person name="Chang Y.-J."/>
            <person name="Jeffries C."/>
            <person name="Kyrpides N."/>
            <person name="Ivanova N."/>
            <person name="Mikhailova N."/>
            <person name="Hemme C.L."/>
            <person name="Woyke T."/>
        </authorList>
    </citation>
    <scope>NUCLEOTIDE SEQUENCE [LARGE SCALE GENOMIC DNA]</scope>
    <source>
        <strain evidence="9">ATCC 35296 / DSM 3052 / OCM 3 / 743B</strain>
    </source>
</reference>